<proteinExistence type="inferred from homology"/>
<evidence type="ECO:0000313" key="15">
    <source>
        <dbReference type="EMBL" id="OFW33661.1"/>
    </source>
</evidence>
<dbReference type="InterPro" id="IPR003473">
    <property type="entry name" value="NadA"/>
</dbReference>
<feature type="binding site" evidence="14">
    <location>
        <position position="130"/>
    </location>
    <ligand>
        <name>iminosuccinate</name>
        <dbReference type="ChEBI" id="CHEBI:77875"/>
    </ligand>
</feature>
<evidence type="ECO:0000256" key="1">
    <source>
        <dbReference type="ARBA" id="ARBA00003791"/>
    </source>
</evidence>
<dbReference type="AlphaFoldDB" id="A0A1F2UL06"/>
<dbReference type="InterPro" id="IPR036094">
    <property type="entry name" value="NadA_sf"/>
</dbReference>
<feature type="binding site" evidence="14">
    <location>
        <position position="172"/>
    </location>
    <ligand>
        <name>[4Fe-4S] cluster</name>
        <dbReference type="ChEBI" id="CHEBI:49883"/>
    </ligand>
</feature>
<keyword evidence="5 14" id="KW-0004">4Fe-4S</keyword>
<dbReference type="SUPFAM" id="SSF142754">
    <property type="entry name" value="NadA-like"/>
    <property type="match status" value="1"/>
</dbReference>
<evidence type="ECO:0000256" key="11">
    <source>
        <dbReference type="ARBA" id="ARBA00023014"/>
    </source>
</evidence>
<keyword evidence="6 14" id="KW-0963">Cytoplasm</keyword>
<feature type="binding site" evidence="14">
    <location>
        <begin position="113"/>
        <end position="115"/>
    </location>
    <ligand>
        <name>iminosuccinate</name>
        <dbReference type="ChEBI" id="CHEBI:77875"/>
    </ligand>
</feature>
<feature type="binding site" evidence="14">
    <location>
        <begin position="198"/>
        <end position="200"/>
    </location>
    <ligand>
        <name>iminosuccinate</name>
        <dbReference type="ChEBI" id="CHEBI:77875"/>
    </ligand>
</feature>
<dbReference type="NCBIfam" id="NF006879">
    <property type="entry name" value="PRK09375.1-4"/>
    <property type="match status" value="1"/>
</dbReference>
<organism evidence="15 16">
    <name type="scientific">Candidatus Aquicultor primus</name>
    <dbReference type="NCBI Taxonomy" id="1797195"/>
    <lineage>
        <taxon>Bacteria</taxon>
        <taxon>Bacillati</taxon>
        <taxon>Actinomycetota</taxon>
        <taxon>Candidatus Aquicultoria</taxon>
        <taxon>Candidatus Aquicultorales</taxon>
        <taxon>Candidatus Aquicultoraceae</taxon>
        <taxon>Candidatus Aquicultor</taxon>
    </lineage>
</organism>
<dbReference type="InterPro" id="IPR023066">
    <property type="entry name" value="Quinolinate_synth_type2"/>
</dbReference>
<dbReference type="Proteomes" id="UP000178086">
    <property type="component" value="Unassembled WGS sequence"/>
</dbReference>
<feature type="binding site" evidence="14">
    <location>
        <position position="87"/>
    </location>
    <ligand>
        <name>[4Fe-4S] cluster</name>
        <dbReference type="ChEBI" id="CHEBI:49883"/>
    </ligand>
</feature>
<feature type="binding site" evidence="14">
    <location>
        <position position="42"/>
    </location>
    <ligand>
        <name>iminosuccinate</name>
        <dbReference type="ChEBI" id="CHEBI:77875"/>
    </ligand>
</feature>
<dbReference type="PANTHER" id="PTHR30573:SF0">
    <property type="entry name" value="QUINOLINATE SYNTHASE, CHLOROPLASTIC"/>
    <property type="match status" value="1"/>
</dbReference>
<dbReference type="FunFam" id="3.40.50.10800:FF:000003">
    <property type="entry name" value="Quinolinate synthase A"/>
    <property type="match status" value="1"/>
</dbReference>
<evidence type="ECO:0000256" key="7">
    <source>
        <dbReference type="ARBA" id="ARBA00022642"/>
    </source>
</evidence>
<evidence type="ECO:0000256" key="6">
    <source>
        <dbReference type="ARBA" id="ARBA00022490"/>
    </source>
</evidence>
<dbReference type="GO" id="GO:0034628">
    <property type="term" value="P:'de novo' NAD+ biosynthetic process from L-aspartate"/>
    <property type="evidence" value="ECO:0007669"/>
    <property type="project" value="TreeGrafter"/>
</dbReference>
<dbReference type="GO" id="GO:0008987">
    <property type="term" value="F:quinolinate synthetase A activity"/>
    <property type="evidence" value="ECO:0007669"/>
    <property type="project" value="UniProtKB-UniRule"/>
</dbReference>
<comment type="subcellular location">
    <subcellularLocation>
        <location evidence="2 14">Cytoplasm</location>
    </subcellularLocation>
</comment>
<dbReference type="Gene3D" id="3.40.50.10800">
    <property type="entry name" value="NadA-like"/>
    <property type="match status" value="3"/>
</dbReference>
<comment type="pathway">
    <text evidence="3 14">Cofactor biosynthesis; NAD(+) biosynthesis; quinolinate from iminoaspartate: step 1/1.</text>
</comment>
<dbReference type="NCBIfam" id="NF006878">
    <property type="entry name" value="PRK09375.1-2"/>
    <property type="match status" value="1"/>
</dbReference>
<reference evidence="15 16" key="1">
    <citation type="journal article" date="2016" name="Nat. Commun.">
        <title>Thousands of microbial genomes shed light on interconnected biogeochemical processes in an aquifer system.</title>
        <authorList>
            <person name="Anantharaman K."/>
            <person name="Brown C.T."/>
            <person name="Hug L.A."/>
            <person name="Sharon I."/>
            <person name="Castelle C.J."/>
            <person name="Probst A.J."/>
            <person name="Thomas B.C."/>
            <person name="Singh A."/>
            <person name="Wilkins M.J."/>
            <person name="Karaoz U."/>
            <person name="Brodie E.L."/>
            <person name="Williams K.H."/>
            <person name="Hubbard S.S."/>
            <person name="Banfield J.F."/>
        </authorList>
    </citation>
    <scope>NUCLEOTIDE SEQUENCE [LARGE SCALE GENOMIC DNA]</scope>
</reference>
<dbReference type="HAMAP" id="MF_00568">
    <property type="entry name" value="NadA_type2"/>
    <property type="match status" value="1"/>
</dbReference>
<keyword evidence="9 14" id="KW-0479">Metal-binding</keyword>
<evidence type="ECO:0000256" key="3">
    <source>
        <dbReference type="ARBA" id="ARBA00005065"/>
    </source>
</evidence>
<comment type="cofactor">
    <cofactor evidence="14">
        <name>[4Fe-4S] cluster</name>
        <dbReference type="ChEBI" id="CHEBI:49883"/>
    </cofactor>
    <text evidence="14">Binds 1 [4Fe-4S] cluster per subunit.</text>
</comment>
<keyword evidence="7 14" id="KW-0662">Pyridine nucleotide biosynthesis</keyword>
<evidence type="ECO:0000256" key="12">
    <source>
        <dbReference type="ARBA" id="ARBA00050125"/>
    </source>
</evidence>
<dbReference type="UniPathway" id="UPA00253">
    <property type="reaction ID" value="UER00327"/>
</dbReference>
<evidence type="ECO:0000256" key="8">
    <source>
        <dbReference type="ARBA" id="ARBA00022679"/>
    </source>
</evidence>
<feature type="binding site" evidence="14">
    <location>
        <position position="260"/>
    </location>
    <ligand>
        <name>[4Fe-4S] cluster</name>
        <dbReference type="ChEBI" id="CHEBI:49883"/>
    </ligand>
</feature>
<name>A0A1F2UL06_9ACTN</name>
<evidence type="ECO:0000313" key="16">
    <source>
        <dbReference type="Proteomes" id="UP000178086"/>
    </source>
</evidence>
<evidence type="ECO:0000256" key="13">
    <source>
        <dbReference type="ARBA" id="ARBA00073059"/>
    </source>
</evidence>
<comment type="caution">
    <text evidence="15">The sequence shown here is derived from an EMBL/GenBank/DDBJ whole genome shotgun (WGS) entry which is preliminary data.</text>
</comment>
<keyword evidence="10 14" id="KW-0408">Iron</keyword>
<dbReference type="GO" id="GO:0005737">
    <property type="term" value="C:cytoplasm"/>
    <property type="evidence" value="ECO:0007669"/>
    <property type="project" value="UniProtKB-SubCell"/>
</dbReference>
<dbReference type="EC" id="2.5.1.72" evidence="4 14"/>
<dbReference type="FunFam" id="3.40.50.10800:FF:000001">
    <property type="entry name" value="Quinolinate synthase A"/>
    <property type="match status" value="1"/>
</dbReference>
<evidence type="ECO:0000256" key="2">
    <source>
        <dbReference type="ARBA" id="ARBA00004496"/>
    </source>
</evidence>
<sequence length="303" mass="33400">MDCSDNLVNEILRLKKEKNAIILAHNYQIGEVQDIADFVGDSLGLSQQASDTDAEVIVFCGVHFMAETAAILSPQKMVLLPDIDAGCPMADMVTVDKLRELKAEHPGVPVVTYVNSSAEVKAESDYCCTSANAIKVVNAVDADEIIFTPDQHLGHYVSTQTTKKLILWNGFCPTHRRITAQSVTARKEAHPNAKIVVHPECMEEVIALADAVGSTEGILRYVKASSDTEFIIGTEMGIIHRLEKENPGKIFYTGSERSVCPNMKRITLEKVLWSLQDMEYVITVPEDIAALAKRAIDRMLEIV</sequence>
<feature type="binding site" evidence="14">
    <location>
        <position position="215"/>
    </location>
    <ligand>
        <name>iminosuccinate</name>
        <dbReference type="ChEBI" id="CHEBI:77875"/>
    </ligand>
</feature>
<evidence type="ECO:0000256" key="5">
    <source>
        <dbReference type="ARBA" id="ARBA00022485"/>
    </source>
</evidence>
<keyword evidence="8 14" id="KW-0808">Transferase</keyword>
<evidence type="ECO:0000256" key="10">
    <source>
        <dbReference type="ARBA" id="ARBA00023004"/>
    </source>
</evidence>
<dbReference type="PANTHER" id="PTHR30573">
    <property type="entry name" value="QUINOLINATE SYNTHETASE A"/>
    <property type="match status" value="1"/>
</dbReference>
<evidence type="ECO:0000256" key="9">
    <source>
        <dbReference type="ARBA" id="ARBA00022723"/>
    </source>
</evidence>
<comment type="function">
    <text evidence="1 14">Catalyzes the condensation of iminoaspartate with dihydroxyacetone phosphate to form quinolinate.</text>
</comment>
<comment type="catalytic activity">
    <reaction evidence="12">
        <text>iminosuccinate + dihydroxyacetone phosphate = quinolinate + phosphate + 2 H2O + H(+)</text>
        <dbReference type="Rhea" id="RHEA:25888"/>
        <dbReference type="ChEBI" id="CHEBI:15377"/>
        <dbReference type="ChEBI" id="CHEBI:15378"/>
        <dbReference type="ChEBI" id="CHEBI:29959"/>
        <dbReference type="ChEBI" id="CHEBI:43474"/>
        <dbReference type="ChEBI" id="CHEBI:57642"/>
        <dbReference type="ChEBI" id="CHEBI:77875"/>
        <dbReference type="EC" id="2.5.1.72"/>
    </reaction>
    <physiologicalReaction direction="left-to-right" evidence="12">
        <dbReference type="Rhea" id="RHEA:25889"/>
    </physiologicalReaction>
</comment>
<evidence type="ECO:0000256" key="4">
    <source>
        <dbReference type="ARBA" id="ARBA00012669"/>
    </source>
</evidence>
<dbReference type="EMBL" id="MELI01000062">
    <property type="protein sequence ID" value="OFW33661.1"/>
    <property type="molecule type" value="Genomic_DNA"/>
</dbReference>
<feature type="binding site" evidence="14">
    <location>
        <position position="25"/>
    </location>
    <ligand>
        <name>iminosuccinate</name>
        <dbReference type="ChEBI" id="CHEBI:77875"/>
    </ligand>
</feature>
<keyword evidence="11 14" id="KW-0411">Iron-sulfur</keyword>
<protein>
    <recommendedName>
        <fullName evidence="13 14">Quinolinate synthase</fullName>
        <ecNumber evidence="4 14">2.5.1.72</ecNumber>
    </recommendedName>
</protein>
<evidence type="ECO:0000256" key="14">
    <source>
        <dbReference type="HAMAP-Rule" id="MF_00568"/>
    </source>
</evidence>
<accession>A0A1F2UL06</accession>
<gene>
    <name evidence="14" type="primary">nadA</name>
    <name evidence="15" type="ORF">A2074_02235</name>
</gene>
<comment type="similarity">
    <text evidence="14">Belongs to the quinolinate synthase family. Type 2 subfamily.</text>
</comment>
<dbReference type="GO" id="GO:0051539">
    <property type="term" value="F:4 iron, 4 sulfur cluster binding"/>
    <property type="evidence" value="ECO:0007669"/>
    <property type="project" value="UniProtKB-KW"/>
</dbReference>
<dbReference type="Pfam" id="PF02445">
    <property type="entry name" value="NadA"/>
    <property type="match status" value="1"/>
</dbReference>
<dbReference type="NCBIfam" id="TIGR00550">
    <property type="entry name" value="nadA"/>
    <property type="match status" value="1"/>
</dbReference>
<dbReference type="GO" id="GO:0046872">
    <property type="term" value="F:metal ion binding"/>
    <property type="evidence" value="ECO:0007669"/>
    <property type="project" value="UniProtKB-KW"/>
</dbReference>